<dbReference type="RefSeq" id="WP_020890740.1">
    <property type="nucleotide sequence ID" value="NZ_BJYV01000008.1"/>
</dbReference>
<evidence type="ECO:0000313" key="1">
    <source>
        <dbReference type="EMBL" id="GEO21602.1"/>
    </source>
</evidence>
<reference evidence="1 2" key="1">
    <citation type="submission" date="2019-07" db="EMBL/GenBank/DDBJ databases">
        <title>Whole genome shotgun sequence of Cyclobacterium qasimii NBRC 106168.</title>
        <authorList>
            <person name="Hosoyama A."/>
            <person name="Uohara A."/>
            <person name="Ohji S."/>
            <person name="Ichikawa N."/>
        </authorList>
    </citation>
    <scope>NUCLEOTIDE SEQUENCE [LARGE SCALE GENOMIC DNA]</scope>
    <source>
        <strain evidence="1 2">NBRC 106168</strain>
    </source>
</reference>
<evidence type="ECO:0000313" key="2">
    <source>
        <dbReference type="Proteomes" id="UP000321301"/>
    </source>
</evidence>
<dbReference type="Pfam" id="PF05742">
    <property type="entry name" value="TANGO2"/>
    <property type="match status" value="1"/>
</dbReference>
<evidence type="ECO:0008006" key="3">
    <source>
        <dbReference type="Google" id="ProtNLM"/>
    </source>
</evidence>
<comment type="caution">
    <text evidence="1">The sequence shown here is derived from an EMBL/GenBank/DDBJ whole genome shotgun (WGS) entry which is preliminary data.</text>
</comment>
<proteinExistence type="predicted"/>
<gene>
    <name evidence="1" type="ORF">CQA01_21360</name>
</gene>
<dbReference type="InterPro" id="IPR008551">
    <property type="entry name" value="TANGO2"/>
</dbReference>
<keyword evidence="2" id="KW-1185">Reference proteome</keyword>
<sequence>MCLLTFSWNQHPEYKLILVANRDEYFNRPTKGLHQWDNGIFAGKDLKGGGTWLGFHPNGKFAALTNFRDPKNEKPLSRTRGELVTGFLNGNLSPEAYLTQIEKIKKDYNGFNLLVAEKDELMVFSNHGGDIQQVPSGIHGLSNAFLNTPWPKVASAKADLKNLLEQKPPALEDLIQLLQSTEKAPIALLPNTGIPVEMEQTISSQFIRVADYYGTVNTTALCWGYDGKVTIMEVRTIPEKEINESTFVAK</sequence>
<organism evidence="1 2">
    <name type="scientific">Cyclobacterium qasimii</name>
    <dbReference type="NCBI Taxonomy" id="1350429"/>
    <lineage>
        <taxon>Bacteria</taxon>
        <taxon>Pseudomonadati</taxon>
        <taxon>Bacteroidota</taxon>
        <taxon>Cytophagia</taxon>
        <taxon>Cytophagales</taxon>
        <taxon>Cyclobacteriaceae</taxon>
        <taxon>Cyclobacterium</taxon>
    </lineage>
</organism>
<dbReference type="PANTHER" id="PTHR17985">
    <property type="entry name" value="SER/THR-RICH PROTEIN T10 IN DGCR REGION"/>
    <property type="match status" value="1"/>
</dbReference>
<name>A0A512CBL7_9BACT</name>
<dbReference type="PANTHER" id="PTHR17985:SF8">
    <property type="entry name" value="TRANSPORT AND GOLGI ORGANIZATION PROTEIN 2 HOMOLOG"/>
    <property type="match status" value="1"/>
</dbReference>
<dbReference type="AlphaFoldDB" id="A0A512CBL7"/>
<dbReference type="EMBL" id="BJYV01000008">
    <property type="protein sequence ID" value="GEO21602.1"/>
    <property type="molecule type" value="Genomic_DNA"/>
</dbReference>
<protein>
    <recommendedName>
        <fullName evidence="3">NRDE family protein</fullName>
    </recommendedName>
</protein>
<dbReference type="Proteomes" id="UP000321301">
    <property type="component" value="Unassembled WGS sequence"/>
</dbReference>
<accession>A0A512CBL7</accession>